<dbReference type="InterPro" id="IPR013766">
    <property type="entry name" value="Thioredoxin_domain"/>
</dbReference>
<keyword evidence="14" id="KW-1185">Reference proteome</keyword>
<comment type="caution">
    <text evidence="13">The sequence shown here is derived from an EMBL/GenBank/DDBJ whole genome shotgun (WGS) entry which is preliminary data.</text>
</comment>
<dbReference type="EC" id="1.11.1.24" evidence="2"/>
<dbReference type="SUPFAM" id="SSF52833">
    <property type="entry name" value="Thioredoxin-like"/>
    <property type="match status" value="1"/>
</dbReference>
<evidence type="ECO:0000313" key="13">
    <source>
        <dbReference type="EMBL" id="GAA4973059.1"/>
    </source>
</evidence>
<evidence type="ECO:0000256" key="2">
    <source>
        <dbReference type="ARBA" id="ARBA00013017"/>
    </source>
</evidence>
<organism evidence="13 14">
    <name type="scientific">Streptomyces hyderabadensis</name>
    <dbReference type="NCBI Taxonomy" id="598549"/>
    <lineage>
        <taxon>Bacteria</taxon>
        <taxon>Bacillati</taxon>
        <taxon>Actinomycetota</taxon>
        <taxon>Actinomycetes</taxon>
        <taxon>Kitasatosporales</taxon>
        <taxon>Streptomycetaceae</taxon>
        <taxon>Streptomyces</taxon>
    </lineage>
</organism>
<evidence type="ECO:0000256" key="9">
    <source>
        <dbReference type="ARBA" id="ARBA00038489"/>
    </source>
</evidence>
<comment type="catalytic activity">
    <reaction evidence="11">
        <text>a hydroperoxide + [thioredoxin]-dithiol = an alcohol + [thioredoxin]-disulfide + H2O</text>
        <dbReference type="Rhea" id="RHEA:62620"/>
        <dbReference type="Rhea" id="RHEA-COMP:10698"/>
        <dbReference type="Rhea" id="RHEA-COMP:10700"/>
        <dbReference type="ChEBI" id="CHEBI:15377"/>
        <dbReference type="ChEBI" id="CHEBI:29950"/>
        <dbReference type="ChEBI" id="CHEBI:30879"/>
        <dbReference type="ChEBI" id="CHEBI:35924"/>
        <dbReference type="ChEBI" id="CHEBI:50058"/>
        <dbReference type="EC" id="1.11.1.24"/>
    </reaction>
</comment>
<gene>
    <name evidence="13" type="ORF">GCM10023257_06700</name>
</gene>
<protein>
    <recommendedName>
        <fullName evidence="2">thioredoxin-dependent peroxiredoxin</fullName>
        <ecNumber evidence="2">1.11.1.24</ecNumber>
    </recommendedName>
    <alternativeName>
        <fullName evidence="10">Bacterioferritin comigratory protein</fullName>
    </alternativeName>
    <alternativeName>
        <fullName evidence="8">Thioredoxin peroxidase</fullName>
    </alternativeName>
</protein>
<name>A0ABP9HKC7_9ACTN</name>
<keyword evidence="7" id="KW-0676">Redox-active center</keyword>
<evidence type="ECO:0000313" key="14">
    <source>
        <dbReference type="Proteomes" id="UP001500610"/>
    </source>
</evidence>
<dbReference type="Gene3D" id="3.40.30.10">
    <property type="entry name" value="Glutaredoxin"/>
    <property type="match status" value="1"/>
</dbReference>
<accession>A0ABP9HKC7</accession>
<evidence type="ECO:0000256" key="3">
    <source>
        <dbReference type="ARBA" id="ARBA00022559"/>
    </source>
</evidence>
<evidence type="ECO:0000256" key="1">
    <source>
        <dbReference type="ARBA" id="ARBA00003330"/>
    </source>
</evidence>
<dbReference type="RefSeq" id="WP_226030143.1">
    <property type="nucleotide sequence ID" value="NZ_BAABIV010000003.1"/>
</dbReference>
<evidence type="ECO:0000259" key="12">
    <source>
        <dbReference type="PROSITE" id="PS51352"/>
    </source>
</evidence>
<reference evidence="14" key="1">
    <citation type="journal article" date="2019" name="Int. J. Syst. Evol. Microbiol.">
        <title>The Global Catalogue of Microorganisms (GCM) 10K type strain sequencing project: providing services to taxonomists for standard genome sequencing and annotation.</title>
        <authorList>
            <consortium name="The Broad Institute Genomics Platform"/>
            <consortium name="The Broad Institute Genome Sequencing Center for Infectious Disease"/>
            <person name="Wu L."/>
            <person name="Ma J."/>
        </authorList>
    </citation>
    <scope>NUCLEOTIDE SEQUENCE [LARGE SCALE GENOMIC DNA]</scope>
    <source>
        <strain evidence="14">JCM 17657</strain>
    </source>
</reference>
<proteinExistence type="inferred from homology"/>
<dbReference type="Proteomes" id="UP001500610">
    <property type="component" value="Unassembled WGS sequence"/>
</dbReference>
<comment type="similarity">
    <text evidence="9">Belongs to the peroxiredoxin family. BCP/PrxQ subfamily.</text>
</comment>
<dbReference type="PANTHER" id="PTHR42801:SF8">
    <property type="entry name" value="PEROXIREDOXIN RV1608C-RELATED"/>
    <property type="match status" value="1"/>
</dbReference>
<evidence type="ECO:0000256" key="11">
    <source>
        <dbReference type="ARBA" id="ARBA00049091"/>
    </source>
</evidence>
<feature type="domain" description="Thioredoxin" evidence="12">
    <location>
        <begin position="5"/>
        <end position="155"/>
    </location>
</feature>
<dbReference type="InterPro" id="IPR050924">
    <property type="entry name" value="Peroxiredoxin_BCP/PrxQ"/>
</dbReference>
<dbReference type="PANTHER" id="PTHR42801">
    <property type="entry name" value="THIOREDOXIN-DEPENDENT PEROXIDE REDUCTASE"/>
    <property type="match status" value="1"/>
</dbReference>
<evidence type="ECO:0000256" key="8">
    <source>
        <dbReference type="ARBA" id="ARBA00032824"/>
    </source>
</evidence>
<comment type="function">
    <text evidence="1">Thiol-specific peroxidase that catalyzes the reduction of hydrogen peroxide and organic hydroperoxides to water and alcohols, respectively. Plays a role in cell protection against oxidative stress by detoxifying peroxides and as sensor of hydrogen peroxide-mediated signaling events.</text>
</comment>
<evidence type="ECO:0000256" key="10">
    <source>
        <dbReference type="ARBA" id="ARBA00041373"/>
    </source>
</evidence>
<evidence type="ECO:0000256" key="6">
    <source>
        <dbReference type="ARBA" id="ARBA00023157"/>
    </source>
</evidence>
<dbReference type="InterPro" id="IPR000866">
    <property type="entry name" value="AhpC/TSA"/>
</dbReference>
<dbReference type="InterPro" id="IPR036249">
    <property type="entry name" value="Thioredoxin-like_sf"/>
</dbReference>
<dbReference type="EMBL" id="BAABIV010000003">
    <property type="protein sequence ID" value="GAA4973059.1"/>
    <property type="molecule type" value="Genomic_DNA"/>
</dbReference>
<evidence type="ECO:0000256" key="5">
    <source>
        <dbReference type="ARBA" id="ARBA00023002"/>
    </source>
</evidence>
<sequence>MSRVPAVGDTVADFTLPDETGTPRRLSELLADGPVVLFFYPAALTTGCTAQACHFRDLAAEFAAVGARPVGVSGDAVERQQEFAVRHTLGMPLLSDTDGTVRERFGVKRGLALAPTKRVTFVVGQDRTLLEVVRSELRMNAHADRALAALRAHRP</sequence>
<keyword evidence="5" id="KW-0560">Oxidoreductase</keyword>
<dbReference type="Pfam" id="PF00578">
    <property type="entry name" value="AhpC-TSA"/>
    <property type="match status" value="1"/>
</dbReference>
<keyword evidence="4" id="KW-0049">Antioxidant</keyword>
<keyword evidence="6" id="KW-1015">Disulfide bond</keyword>
<dbReference type="PROSITE" id="PS51352">
    <property type="entry name" value="THIOREDOXIN_2"/>
    <property type="match status" value="1"/>
</dbReference>
<evidence type="ECO:0000256" key="7">
    <source>
        <dbReference type="ARBA" id="ARBA00023284"/>
    </source>
</evidence>
<keyword evidence="3" id="KW-0575">Peroxidase</keyword>
<evidence type="ECO:0000256" key="4">
    <source>
        <dbReference type="ARBA" id="ARBA00022862"/>
    </source>
</evidence>
<dbReference type="CDD" id="cd03017">
    <property type="entry name" value="PRX_BCP"/>
    <property type="match status" value="1"/>
</dbReference>